<feature type="domain" description="Thiopeptide-type bacteriocin biosynthesis" evidence="2">
    <location>
        <begin position="772"/>
        <end position="1038"/>
    </location>
</feature>
<dbReference type="OrthoDB" id="1273722at2"/>
<dbReference type="Pfam" id="PF04738">
    <property type="entry name" value="Lant_dehydr_N"/>
    <property type="match status" value="1"/>
</dbReference>
<dbReference type="AlphaFoldDB" id="A0A433WL00"/>
<evidence type="ECO:0000259" key="2">
    <source>
        <dbReference type="Pfam" id="PF14028"/>
    </source>
</evidence>
<evidence type="ECO:0000259" key="1">
    <source>
        <dbReference type="Pfam" id="PF04738"/>
    </source>
</evidence>
<dbReference type="InterPro" id="IPR006827">
    <property type="entry name" value="Lant_deHydtase_N"/>
</dbReference>
<evidence type="ECO:0000313" key="3">
    <source>
        <dbReference type="EMBL" id="NSL90200.1"/>
    </source>
</evidence>
<dbReference type="Proteomes" id="UP000281028">
    <property type="component" value="Unassembled WGS sequence"/>
</dbReference>
<reference evidence="3" key="1">
    <citation type="submission" date="2020-05" db="EMBL/GenBank/DDBJ databases">
        <title>Chitinophaga laudate sp. nov., isolated from a tropical peat swamp.</title>
        <authorList>
            <person name="Goh C.B.S."/>
            <person name="Lee M.S."/>
            <person name="Parimannan S."/>
            <person name="Pasbakhsh P."/>
            <person name="Yule C.M."/>
            <person name="Rajandas H."/>
            <person name="Loke S."/>
            <person name="Croft L."/>
            <person name="Tan J.B.L."/>
        </authorList>
    </citation>
    <scope>NUCLEOTIDE SEQUENCE</scope>
    <source>
        <strain evidence="3">Mgbs1</strain>
    </source>
</reference>
<organism evidence="3 4">
    <name type="scientific">Chitinophaga solisilvae</name>
    <dbReference type="NCBI Taxonomy" id="1233460"/>
    <lineage>
        <taxon>Bacteria</taxon>
        <taxon>Pseudomonadati</taxon>
        <taxon>Bacteroidota</taxon>
        <taxon>Chitinophagia</taxon>
        <taxon>Chitinophagales</taxon>
        <taxon>Chitinophagaceae</taxon>
        <taxon>Chitinophaga</taxon>
    </lineage>
</organism>
<protein>
    <submittedName>
        <fullName evidence="3">Lantibiotic dehydratase</fullName>
    </submittedName>
</protein>
<dbReference type="InterPro" id="IPR023809">
    <property type="entry name" value="Thiopep_bacteriocin_synth_dom"/>
</dbReference>
<dbReference type="Pfam" id="PF14028">
    <property type="entry name" value="Lant_dehydr_C"/>
    <property type="match status" value="1"/>
</dbReference>
<sequence length="1055" mass="119071">MMYESTDSQQLKTFGFYLLRLPLLPYTAITSLHEKGPEDIAALSAAIRDIYAQPLLQEAIYLASPELHQLLLQWLSGNTALKPHKEQKLLLTLYKYLLRMSTRCTPYGLFAGCAAGATGTDATAITFSGDDAEKVARLDMHYLTGIAGELLQDSEIADTLTYLPNTSIYRVGNTYRYYESQWKDNRRHYFLSTFSHTPYLEDLLDTARHGASMQELTAVLTALDVPDQDAARYISTLIQNQILVSAFHPTVTGPDYLSRLLTKLDKSALPGVYPAVLQSVQHLLSTPGTGISQYSRIREQIQEHFPALSGKDLIQIDLFHSTQRNQISSAAMTALTANLQQLSFLNTGRLSDDLVQFKKKFTDRYENRLMPLMAVLDTESGIGYGLISGDKTSYTPLVDDLMIPGANGTPQTSWTSFNKLVLDKCMQALSSQAYTVTLTDKDIQPFVPADGHATMPAAVSILGTLIASGPEALDNGDFQFILKAFNGPGALALLGRFAVNNPALTSRMQAIADYESDLHPDSIIAEIVHLPEGRIGNVLLRPQLYKYEIPFLGNASVDKEFRIHTDDLYVTIKDDRVVLISRSQNKEIIPRLTSAHNYADGQPVYKFLCDLQHQDAPFNVNWDWLVMQQASFLPRVSYNQVILKRAQWHLFSKEFTSLLEITTPAAALLTLRDKYKMPAAVVMSEGDNELFLDLSCVLAQQLLADKLQKHDVILFESLMEEDQLITNKKGSYCNEIMIPLQNTAYTRVSAATAAAPDHALSLTRTFAPGSEWLYAKIYCGPRWMDKLLTRELQPLIAELQHDGIIDSWFFIRFQDPGNHLRVRFHLPDSRQHSQHVINRLQEVFEEYLDQGIVHSIQLDSYIREIERYGAATMHLTETFFHQDSEMVLQLLPFIQSAPEDARWMYALKGADGILEDFGFSMTARQQLLQTMQQGFFREFNGDSNLQFQLNNKYRQHSSTIAALLGNTPDAALLPPAAMEIFHRRAVSGRPVSGQLLSLSEVPVQRLVADYLHMFLNRLFVANQRMHELVIYHYLLKYYTSILAREKARPEKHLIP</sequence>
<evidence type="ECO:0000313" key="4">
    <source>
        <dbReference type="Proteomes" id="UP000281028"/>
    </source>
</evidence>
<dbReference type="NCBIfam" id="TIGR03891">
    <property type="entry name" value="thiopep_ocin"/>
    <property type="match status" value="1"/>
</dbReference>
<feature type="domain" description="Lantibiotic dehydratase N-terminal" evidence="1">
    <location>
        <begin position="53"/>
        <end position="703"/>
    </location>
</feature>
<comment type="caution">
    <text evidence="3">The sequence shown here is derived from an EMBL/GenBank/DDBJ whole genome shotgun (WGS) entry which is preliminary data.</text>
</comment>
<proteinExistence type="predicted"/>
<name>A0A433WL00_9BACT</name>
<keyword evidence="4" id="KW-1185">Reference proteome</keyword>
<dbReference type="EMBL" id="RIAR02000001">
    <property type="protein sequence ID" value="NSL90200.1"/>
    <property type="molecule type" value="Genomic_DNA"/>
</dbReference>
<accession>A0A433WL00</accession>
<gene>
    <name evidence="3" type="ORF">ECE50_025420</name>
</gene>